<name>A0A7J0FIU2_9ERIC</name>
<dbReference type="InterPro" id="IPR043452">
    <property type="entry name" value="BZIP46-like"/>
</dbReference>
<dbReference type="OrthoDB" id="644067at2759"/>
<evidence type="ECO:0000256" key="4">
    <source>
        <dbReference type="SAM" id="MobiDB-lite"/>
    </source>
</evidence>
<dbReference type="Proteomes" id="UP000585474">
    <property type="component" value="Unassembled WGS sequence"/>
</dbReference>
<keyword evidence="2" id="KW-0238">DNA-binding</keyword>
<dbReference type="PROSITE" id="PS00036">
    <property type="entry name" value="BZIP_BASIC"/>
    <property type="match status" value="1"/>
</dbReference>
<evidence type="ECO:0000256" key="3">
    <source>
        <dbReference type="ARBA" id="ARBA00023242"/>
    </source>
</evidence>
<organism evidence="6 7">
    <name type="scientific">Actinidia rufa</name>
    <dbReference type="NCBI Taxonomy" id="165716"/>
    <lineage>
        <taxon>Eukaryota</taxon>
        <taxon>Viridiplantae</taxon>
        <taxon>Streptophyta</taxon>
        <taxon>Embryophyta</taxon>
        <taxon>Tracheophyta</taxon>
        <taxon>Spermatophyta</taxon>
        <taxon>Magnoliopsida</taxon>
        <taxon>eudicotyledons</taxon>
        <taxon>Gunneridae</taxon>
        <taxon>Pentapetalae</taxon>
        <taxon>asterids</taxon>
        <taxon>Ericales</taxon>
        <taxon>Actinidiaceae</taxon>
        <taxon>Actinidia</taxon>
    </lineage>
</organism>
<sequence>MGTQTMGSQGGGGGSSSGRSQEQIKSHALLGRQGSLYSLTLDEVEHQLGDLGKPLSSMNLDELLRACGVPKLIKELELGLGMCGLIHRQIDGQVSPLHWGHNNKTNILNDRKAQERQPTLGEMTLEDFLVKAGVVAESSSSPGIPKKNSNSGFVLGGTPPSSTGSSYCSNPIMDASAYPETHMNMSPSPLMGTPSDTQTPGRKRVAPGDVIEKTVERRQKRMIKNRESAARSRARKQVRFLIFDCLSVGV</sequence>
<evidence type="ECO:0000313" key="6">
    <source>
        <dbReference type="EMBL" id="GFY98119.1"/>
    </source>
</evidence>
<comment type="subcellular location">
    <subcellularLocation>
        <location evidence="1">Nucleus</location>
    </subcellularLocation>
</comment>
<dbReference type="Gene3D" id="1.20.5.170">
    <property type="match status" value="1"/>
</dbReference>
<dbReference type="GO" id="GO:0005634">
    <property type="term" value="C:nucleus"/>
    <property type="evidence" value="ECO:0007669"/>
    <property type="project" value="UniProtKB-SubCell"/>
</dbReference>
<gene>
    <name evidence="6" type="ORF">Acr_12g0006600</name>
</gene>
<evidence type="ECO:0000313" key="7">
    <source>
        <dbReference type="Proteomes" id="UP000585474"/>
    </source>
</evidence>
<dbReference type="GO" id="GO:0045893">
    <property type="term" value="P:positive regulation of DNA-templated transcription"/>
    <property type="evidence" value="ECO:0007669"/>
    <property type="project" value="InterPro"/>
</dbReference>
<evidence type="ECO:0000256" key="2">
    <source>
        <dbReference type="ARBA" id="ARBA00023125"/>
    </source>
</evidence>
<dbReference type="GO" id="GO:0003700">
    <property type="term" value="F:DNA-binding transcription factor activity"/>
    <property type="evidence" value="ECO:0007669"/>
    <property type="project" value="InterPro"/>
</dbReference>
<dbReference type="GO" id="GO:0003677">
    <property type="term" value="F:DNA binding"/>
    <property type="evidence" value="ECO:0007669"/>
    <property type="project" value="UniProtKB-KW"/>
</dbReference>
<reference evidence="6 7" key="1">
    <citation type="submission" date="2019-07" db="EMBL/GenBank/DDBJ databases">
        <title>De Novo Assembly of kiwifruit Actinidia rufa.</title>
        <authorList>
            <person name="Sugita-Konishi S."/>
            <person name="Sato K."/>
            <person name="Mori E."/>
            <person name="Abe Y."/>
            <person name="Kisaki G."/>
            <person name="Hamano K."/>
            <person name="Suezawa K."/>
            <person name="Otani M."/>
            <person name="Fukuda T."/>
            <person name="Manabe T."/>
            <person name="Gomi K."/>
            <person name="Tabuchi M."/>
            <person name="Akimitsu K."/>
            <person name="Kataoka I."/>
        </authorList>
    </citation>
    <scope>NUCLEOTIDE SEQUENCE [LARGE SCALE GENOMIC DNA]</scope>
    <source>
        <strain evidence="7">cv. Fuchu</strain>
    </source>
</reference>
<keyword evidence="7" id="KW-1185">Reference proteome</keyword>
<evidence type="ECO:0000259" key="5">
    <source>
        <dbReference type="PROSITE" id="PS00036"/>
    </source>
</evidence>
<dbReference type="PANTHER" id="PTHR22952:SF385">
    <property type="entry name" value="ABSCISIC ACID-INSENSITIVE 5-LIKE PROTEIN 2"/>
    <property type="match status" value="1"/>
</dbReference>
<feature type="domain" description="BZIP" evidence="5">
    <location>
        <begin position="220"/>
        <end position="235"/>
    </location>
</feature>
<feature type="region of interest" description="Disordered" evidence="4">
    <location>
        <begin position="1"/>
        <end position="24"/>
    </location>
</feature>
<comment type="caution">
    <text evidence="6">The sequence shown here is derived from an EMBL/GenBank/DDBJ whole genome shotgun (WGS) entry which is preliminary data.</text>
</comment>
<dbReference type="CDD" id="cd14707">
    <property type="entry name" value="bZIP_plant_BZIP46"/>
    <property type="match status" value="1"/>
</dbReference>
<dbReference type="AlphaFoldDB" id="A0A7J0FIU2"/>
<proteinExistence type="predicted"/>
<protein>
    <submittedName>
        <fullName evidence="6">ABA-responsive element binding protein 3</fullName>
    </submittedName>
</protein>
<dbReference type="PANTHER" id="PTHR22952">
    <property type="entry name" value="CAMP-RESPONSE ELEMENT BINDING PROTEIN-RELATED"/>
    <property type="match status" value="1"/>
</dbReference>
<keyword evidence="3" id="KW-0539">Nucleus</keyword>
<dbReference type="InterPro" id="IPR004827">
    <property type="entry name" value="bZIP"/>
</dbReference>
<accession>A0A7J0FIU2</accession>
<dbReference type="EMBL" id="BJWL01000012">
    <property type="protein sequence ID" value="GFY98119.1"/>
    <property type="molecule type" value="Genomic_DNA"/>
</dbReference>
<evidence type="ECO:0000256" key="1">
    <source>
        <dbReference type="ARBA" id="ARBA00004123"/>
    </source>
</evidence>